<keyword evidence="1 5" id="KW-0696">RNA-directed RNA polymerase</keyword>
<dbReference type="PANTHER" id="PTHR34456">
    <property type="entry name" value="MITOVIRUS RNA-DEPENDENT RNA POLYMERASE"/>
    <property type="match status" value="1"/>
</dbReference>
<keyword evidence="3" id="KW-0548">Nucleotidyltransferase</keyword>
<protein>
    <submittedName>
        <fullName evidence="5">RNA-dependent RNA polymerase</fullName>
    </submittedName>
</protein>
<accession>A0A6G9RTA6</accession>
<dbReference type="EMBL" id="MN539795">
    <property type="protein sequence ID" value="QIR30257.1"/>
    <property type="molecule type" value="Genomic_RNA"/>
</dbReference>
<evidence type="ECO:0000256" key="2">
    <source>
        <dbReference type="ARBA" id="ARBA00022679"/>
    </source>
</evidence>
<evidence type="ECO:0000256" key="4">
    <source>
        <dbReference type="SAM" id="Phobius"/>
    </source>
</evidence>
<evidence type="ECO:0000313" key="5">
    <source>
        <dbReference type="EMBL" id="QIR30257.1"/>
    </source>
</evidence>
<sequence>MVSFLHPFIWFPKKDLRGERLASQQWMSYKELPRYITVLENLFLRDRITSEKKWPGFRRLLSPIMKMWKLSGITFTITYWSEVLRLVVCYVDERNRFTPSTSIWVKTHRGKRSLSSFTGLPMCLPIRIKTLCLRVKQGIASGSLSRGDLVLFKLLLTVLSFFRATSPEWSEVKKETITDPFEGSSMILPTKSIEAALKSMGWNGKRGGLFKSKPTIFQFSQKAGPNANLAILGIGIDLLGWMLRPKSYIQYCLMCYARGYWMLLNTFVLSSVLLLPVAIVFYFLDHKPWLGRIAVLEEARGKRRLIGITDWWTQVLLRPLHDDIYSFLATVPQDGTNDQSKPIIALLKSLGVKCTVKTGGKRLQSMDLSAATDRLPVVLQEQILNILGFEGTIWKMVLDREWDLKGETVRYSVGQPMGAYSSFACLALTHHVIVRVASIHAGVNPKKLLYAVLGDDGALAHEKVAKYYRDIFLQLGMKINPIKGFDGTVLEFAKQLWTINGYNISPLGAKNILLFMRNVEFLPSIIYELIVKRFPLFKLEKKARALLNKVGVEDYKNYRNWKRSADGARALPLTNFTALECLILKLFFQKRIKKDGKFVTVRSDRLAGPNDPFFGTLVRVRIRVLMAIGPRSGLWYLDKKVTSWMFGSFIDGFWRQQFIAAVTMWKFWNKPPHMVLRWVKNDEEPTIVEAIHRFRKELSALGKYLGALVRVPWTYVPNWQSWEDGTIHMPETRSDMPIVHPLMNFMYSYIAMAVPVIPNLFVRFLKQLQKVITGLVLIIRWRTLEYFRKITIRKETDLRWCVVVLSFFLCSTWIGLVFNTIIIVSIHEFMYSDWFAQAIRIQIHSTRGYSYWPAYDPMSSSVTTLEKVSDKVKVEDSGAYRSLMRMSSGVSFVHRYLVNRDKCTKGEKVVTKSLGRSKRGVVITTPTTVTSKRARVITRA</sequence>
<feature type="transmembrane region" description="Helical" evidence="4">
    <location>
        <begin position="742"/>
        <end position="762"/>
    </location>
</feature>
<feature type="transmembrane region" description="Helical" evidence="4">
    <location>
        <begin position="263"/>
        <end position="284"/>
    </location>
</feature>
<keyword evidence="2" id="KW-0808">Transferase</keyword>
<dbReference type="InterPro" id="IPR008686">
    <property type="entry name" value="RNA_pol_mitovir"/>
</dbReference>
<dbReference type="PANTHER" id="PTHR34456:SF13">
    <property type="entry name" value="REVERSE TRANSCRIPTASE DOMAIN-CONTAINING PROTEIN"/>
    <property type="match status" value="1"/>
</dbReference>
<feature type="transmembrane region" description="Helical" evidence="4">
    <location>
        <begin position="798"/>
        <end position="822"/>
    </location>
</feature>
<keyword evidence="4" id="KW-1133">Transmembrane helix</keyword>
<evidence type="ECO:0000256" key="1">
    <source>
        <dbReference type="ARBA" id="ARBA00022484"/>
    </source>
</evidence>
<organism evidence="5">
    <name type="scientific">Plasmopara viticola lesion associated mitovirus 34</name>
    <dbReference type="NCBI Taxonomy" id="2719461"/>
    <lineage>
        <taxon>Viruses</taxon>
        <taxon>Riboviria</taxon>
        <taxon>Orthornavirae</taxon>
        <taxon>Lenarviricota</taxon>
        <taxon>Howeltoviricetes</taxon>
        <taxon>Cryppavirales</taxon>
        <taxon>Mitoviridae</taxon>
        <taxon>Mitovirus</taxon>
    </lineage>
</organism>
<keyword evidence="4" id="KW-0472">Membrane</keyword>
<dbReference type="InterPro" id="IPR043502">
    <property type="entry name" value="DNA/RNA_pol_sf"/>
</dbReference>
<dbReference type="GO" id="GO:0003968">
    <property type="term" value="F:RNA-directed RNA polymerase activity"/>
    <property type="evidence" value="ECO:0007669"/>
    <property type="project" value="UniProtKB-KW"/>
</dbReference>
<name>A0A6G9RTA6_9VIRU</name>
<dbReference type="SUPFAM" id="SSF56672">
    <property type="entry name" value="DNA/RNA polymerases"/>
    <property type="match status" value="1"/>
</dbReference>
<proteinExistence type="predicted"/>
<reference evidence="5" key="1">
    <citation type="journal article" date="2020" name="Virus Evol.">
        <title>Analysis of the virome associated to grapevine downy mildew lesions reveals new mycovirus lineages.</title>
        <authorList>
            <person name="Chiapello M."/>
            <person name="Rodriguez-Romero J."/>
            <person name="Ayllon M.A."/>
            <person name="Turina M."/>
        </authorList>
    </citation>
    <scope>NUCLEOTIDE SEQUENCE</scope>
    <source>
        <strain evidence="5">DMG-F_DN41825</strain>
    </source>
</reference>
<dbReference type="Pfam" id="PF05919">
    <property type="entry name" value="Mitovir_RNA_pol"/>
    <property type="match status" value="1"/>
</dbReference>
<feature type="transmembrane region" description="Helical" evidence="4">
    <location>
        <begin position="223"/>
        <end position="243"/>
    </location>
</feature>
<evidence type="ECO:0000256" key="3">
    <source>
        <dbReference type="ARBA" id="ARBA00022695"/>
    </source>
</evidence>
<keyword evidence="4" id="KW-0812">Transmembrane</keyword>